<evidence type="ECO:0000256" key="5">
    <source>
        <dbReference type="SAM" id="Phobius"/>
    </source>
</evidence>
<organism evidence="6 7">
    <name type="scientific">Zoogloea dura</name>
    <dbReference type="NCBI Taxonomy" id="2728840"/>
    <lineage>
        <taxon>Bacteria</taxon>
        <taxon>Pseudomonadati</taxon>
        <taxon>Pseudomonadota</taxon>
        <taxon>Betaproteobacteria</taxon>
        <taxon>Rhodocyclales</taxon>
        <taxon>Zoogloeaceae</taxon>
        <taxon>Zoogloea</taxon>
    </lineage>
</organism>
<evidence type="ECO:0008006" key="8">
    <source>
        <dbReference type="Google" id="ProtNLM"/>
    </source>
</evidence>
<gene>
    <name evidence="6" type="ORF">HHL15_18635</name>
</gene>
<dbReference type="Pfam" id="PF01124">
    <property type="entry name" value="MAPEG"/>
    <property type="match status" value="1"/>
</dbReference>
<dbReference type="InterPro" id="IPR001129">
    <property type="entry name" value="Membr-assoc_MAPEG"/>
</dbReference>
<dbReference type="GO" id="GO:0016020">
    <property type="term" value="C:membrane"/>
    <property type="evidence" value="ECO:0007669"/>
    <property type="project" value="UniProtKB-SubCell"/>
</dbReference>
<evidence type="ECO:0000256" key="4">
    <source>
        <dbReference type="ARBA" id="ARBA00023136"/>
    </source>
</evidence>
<dbReference type="EMBL" id="JABBGA010000018">
    <property type="protein sequence ID" value="NML27776.1"/>
    <property type="molecule type" value="Genomic_DNA"/>
</dbReference>
<comment type="caution">
    <text evidence="6">The sequence shown here is derived from an EMBL/GenBank/DDBJ whole genome shotgun (WGS) entry which is preliminary data.</text>
</comment>
<feature type="transmembrane region" description="Helical" evidence="5">
    <location>
        <begin position="6"/>
        <end position="28"/>
    </location>
</feature>
<dbReference type="Proteomes" id="UP000580043">
    <property type="component" value="Unassembled WGS sequence"/>
</dbReference>
<evidence type="ECO:0000256" key="1">
    <source>
        <dbReference type="ARBA" id="ARBA00004370"/>
    </source>
</evidence>
<evidence type="ECO:0000256" key="3">
    <source>
        <dbReference type="ARBA" id="ARBA00022989"/>
    </source>
</evidence>
<dbReference type="Gene3D" id="1.20.120.550">
    <property type="entry name" value="Membrane associated eicosanoid/glutathione metabolism-like domain"/>
    <property type="match status" value="1"/>
</dbReference>
<reference evidence="6 7" key="1">
    <citation type="submission" date="2020-04" db="EMBL/GenBank/DDBJ databases">
        <title>Zoogloea sp. G-4-1-14 isolated from soil.</title>
        <authorList>
            <person name="Dahal R.H."/>
        </authorList>
    </citation>
    <scope>NUCLEOTIDE SEQUENCE [LARGE SCALE GENOMIC DNA]</scope>
    <source>
        <strain evidence="6 7">G-4-1-14</strain>
    </source>
</reference>
<keyword evidence="7" id="KW-1185">Reference proteome</keyword>
<dbReference type="SUPFAM" id="SSF161084">
    <property type="entry name" value="MAPEG domain-like"/>
    <property type="match status" value="1"/>
</dbReference>
<accession>A0A848GAD4</accession>
<sequence length="141" mass="15425">MPSRDVSSLLPLFALAGWTALILLLIAFRRIGAGLAGRVRPADFRYGESAGVPPDVCLPNRNYMNLLELPVLFYVVGLIAFVTGQTSPPQLALAWAYVVLRVVHSLIHLSYNNVYHRLAAFALSNFVLLALWVTVFMGLGG</sequence>
<dbReference type="InterPro" id="IPR023352">
    <property type="entry name" value="MAPEG-like_dom_sf"/>
</dbReference>
<comment type="subcellular location">
    <subcellularLocation>
        <location evidence="1">Membrane</location>
    </subcellularLocation>
</comment>
<evidence type="ECO:0000256" key="2">
    <source>
        <dbReference type="ARBA" id="ARBA00022692"/>
    </source>
</evidence>
<keyword evidence="4 5" id="KW-0472">Membrane</keyword>
<feature type="transmembrane region" description="Helical" evidence="5">
    <location>
        <begin position="118"/>
        <end position="139"/>
    </location>
</feature>
<evidence type="ECO:0000313" key="6">
    <source>
        <dbReference type="EMBL" id="NML27776.1"/>
    </source>
</evidence>
<name>A0A848GAD4_9RHOO</name>
<evidence type="ECO:0000313" key="7">
    <source>
        <dbReference type="Proteomes" id="UP000580043"/>
    </source>
</evidence>
<dbReference type="AlphaFoldDB" id="A0A848GAD4"/>
<proteinExistence type="predicted"/>
<feature type="transmembrane region" description="Helical" evidence="5">
    <location>
        <begin position="92"/>
        <end position="111"/>
    </location>
</feature>
<feature type="transmembrane region" description="Helical" evidence="5">
    <location>
        <begin position="66"/>
        <end position="86"/>
    </location>
</feature>
<keyword evidence="2 5" id="KW-0812">Transmembrane</keyword>
<keyword evidence="3 5" id="KW-1133">Transmembrane helix</keyword>
<dbReference type="RefSeq" id="WP_169147309.1">
    <property type="nucleotide sequence ID" value="NZ_JABBGA010000018.1"/>
</dbReference>
<protein>
    <recommendedName>
        <fullName evidence="8">MAPEG family protein</fullName>
    </recommendedName>
</protein>